<accession>A0A6C0ATT7</accession>
<dbReference type="EMBL" id="MN740807">
    <property type="protein sequence ID" value="QHS82883.1"/>
    <property type="molecule type" value="Genomic_DNA"/>
</dbReference>
<evidence type="ECO:0008006" key="2">
    <source>
        <dbReference type="Google" id="ProtNLM"/>
    </source>
</evidence>
<protein>
    <recommendedName>
        <fullName evidence="2">Glycosyltransferase</fullName>
    </recommendedName>
</protein>
<reference evidence="1" key="1">
    <citation type="journal article" date="2020" name="Nature">
        <title>Giant virus diversity and host interactions through global metagenomics.</title>
        <authorList>
            <person name="Schulz F."/>
            <person name="Roux S."/>
            <person name="Paez-Espino D."/>
            <person name="Jungbluth S."/>
            <person name="Walsh D.A."/>
            <person name="Denef V.J."/>
            <person name="McMahon K.D."/>
            <person name="Konstantinidis K.T."/>
            <person name="Eloe-Fadrosh E.A."/>
            <person name="Kyrpides N.C."/>
            <person name="Woyke T."/>
        </authorList>
    </citation>
    <scope>NUCLEOTIDE SEQUENCE</scope>
    <source>
        <strain evidence="1">GVMAG-S-1101171-111</strain>
    </source>
</reference>
<name>A0A6C0ATT7_9ZZZZ</name>
<organism evidence="1">
    <name type="scientific">viral metagenome</name>
    <dbReference type="NCBI Taxonomy" id="1070528"/>
    <lineage>
        <taxon>unclassified sequences</taxon>
        <taxon>metagenomes</taxon>
        <taxon>organismal metagenomes</taxon>
    </lineage>
</organism>
<dbReference type="AlphaFoldDB" id="A0A6C0ATT7"/>
<proteinExistence type="predicted"/>
<sequence>MRKAICLLVKEPNKIWVDFLNTFTEYDIFIVVDDNSSTYEKMKEDLAANVRIIQVDNHKCYEKGYTNCNSAVGFPEVISWDKAMFIMNEVYTNYEHTWFIEDDVFLYHEKTLLNIDLQEQYNCADLLTATNDIMEEKDESKWQNWWNHWVNIHDKIELSWSHSMVCACRISRVLLDKVVEYKNKRGHLFFIEAMFNTIALQNHLVIKTPIELSNIHWRTEWNRDEIDTTKLYHPIKNIMDHNYIREKG</sequence>
<evidence type="ECO:0000313" key="1">
    <source>
        <dbReference type="EMBL" id="QHS82883.1"/>
    </source>
</evidence>